<dbReference type="InterPro" id="IPR027806">
    <property type="entry name" value="HARBI1_dom"/>
</dbReference>
<keyword evidence="2" id="KW-0479">Metal-binding</keyword>
<name>A0A937JQK2_9ACTN</name>
<feature type="domain" description="DDE Tnp4" evidence="3">
    <location>
        <begin position="82"/>
        <end position="227"/>
    </location>
</feature>
<keyword evidence="6" id="KW-1185">Reference proteome</keyword>
<gene>
    <name evidence="5" type="ORF">JK359_33305</name>
</gene>
<dbReference type="InterPro" id="IPR027805">
    <property type="entry name" value="Transposase_HTH_dom"/>
</dbReference>
<dbReference type="RefSeq" id="WP_201843337.1">
    <property type="nucleotide sequence ID" value="NZ_JAERRK010000025.1"/>
</dbReference>
<reference evidence="5" key="1">
    <citation type="submission" date="2021-01" db="EMBL/GenBank/DDBJ databases">
        <title>WGS of actinomycetes isolated from Thailand.</title>
        <authorList>
            <person name="Thawai C."/>
        </authorList>
    </citation>
    <scope>NUCLEOTIDE SEQUENCE</scope>
    <source>
        <strain evidence="5">RCU-197</strain>
    </source>
</reference>
<dbReference type="GO" id="GO:0046872">
    <property type="term" value="F:metal ion binding"/>
    <property type="evidence" value="ECO:0007669"/>
    <property type="project" value="UniProtKB-KW"/>
</dbReference>
<evidence type="ECO:0000256" key="1">
    <source>
        <dbReference type="ARBA" id="ARBA00001968"/>
    </source>
</evidence>
<accession>A0A937JQK2</accession>
<feature type="domain" description="Transposase Helix-turn-helix" evidence="4">
    <location>
        <begin position="22"/>
        <end position="64"/>
    </location>
</feature>
<evidence type="ECO:0000313" key="5">
    <source>
        <dbReference type="EMBL" id="MBL1086785.1"/>
    </source>
</evidence>
<organism evidence="5 6">
    <name type="scientific">Streptomyces actinomycinicus</name>
    <dbReference type="NCBI Taxonomy" id="1695166"/>
    <lineage>
        <taxon>Bacteria</taxon>
        <taxon>Bacillati</taxon>
        <taxon>Actinomycetota</taxon>
        <taxon>Actinomycetes</taxon>
        <taxon>Kitasatosporales</taxon>
        <taxon>Streptomycetaceae</taxon>
        <taxon>Streptomyces</taxon>
    </lineage>
</organism>
<evidence type="ECO:0000256" key="2">
    <source>
        <dbReference type="ARBA" id="ARBA00022723"/>
    </source>
</evidence>
<evidence type="ECO:0000313" key="6">
    <source>
        <dbReference type="Proteomes" id="UP000661858"/>
    </source>
</evidence>
<evidence type="ECO:0000259" key="3">
    <source>
        <dbReference type="Pfam" id="PF13359"/>
    </source>
</evidence>
<comment type="caution">
    <text evidence="5">The sequence shown here is derived from an EMBL/GenBank/DDBJ whole genome shotgun (WGS) entry which is preliminary data.</text>
</comment>
<proteinExistence type="predicted"/>
<dbReference type="Proteomes" id="UP000661858">
    <property type="component" value="Unassembled WGS sequence"/>
</dbReference>
<evidence type="ECO:0000259" key="4">
    <source>
        <dbReference type="Pfam" id="PF13613"/>
    </source>
</evidence>
<dbReference type="Pfam" id="PF13359">
    <property type="entry name" value="DDE_Tnp_4"/>
    <property type="match status" value="1"/>
</dbReference>
<dbReference type="EMBL" id="JAERRK010000025">
    <property type="protein sequence ID" value="MBL1086785.1"/>
    <property type="molecule type" value="Genomic_DNA"/>
</dbReference>
<comment type="cofactor">
    <cofactor evidence="1">
        <name>a divalent metal cation</name>
        <dbReference type="ChEBI" id="CHEBI:60240"/>
    </cofactor>
</comment>
<sequence>MEDPDPPVVPRRMWALGLYKSVVLVLFLLRQNPVQETAAELFGISQATVSRRWTALLPVVEKVLAGHVPDPSQASAGRIVLVDGTLVTTWDWASEGTMMFSGKHRDTGFNLQVAATLAGDLLAVSAPVPGSRHDMHAWRQSFFPDAFAEREGMGDLGYVGSGLLTPRRKPRGQERSMGDKVANRSGNTLRAAVERAIAHLKDWKIFATRYRGPLTRFALVAKTVTALAFYKKGW</sequence>
<dbReference type="AlphaFoldDB" id="A0A937JQK2"/>
<protein>
    <submittedName>
        <fullName evidence="5">Transposase</fullName>
    </submittedName>
</protein>
<dbReference type="Pfam" id="PF13613">
    <property type="entry name" value="HTH_Tnp_4"/>
    <property type="match status" value="1"/>
</dbReference>